<name>A0AAD4ZEH3_PRUDU</name>
<feature type="compositionally biased region" description="Polar residues" evidence="1">
    <location>
        <begin position="54"/>
        <end position="63"/>
    </location>
</feature>
<accession>A0AAD4ZEH3</accession>
<reference evidence="2 3" key="1">
    <citation type="journal article" date="2022" name="G3 (Bethesda)">
        <title>Whole-genome sequence and methylome profiling of the almond [Prunus dulcis (Mill.) D.A. Webb] cultivar 'Nonpareil'.</title>
        <authorList>
            <person name="D'Amico-Willman K.M."/>
            <person name="Ouma W.Z."/>
            <person name="Meulia T."/>
            <person name="Sideli G.M."/>
            <person name="Gradziel T.M."/>
            <person name="Fresnedo-Ramirez J."/>
        </authorList>
    </citation>
    <scope>NUCLEOTIDE SEQUENCE [LARGE SCALE GENOMIC DNA]</scope>
    <source>
        <strain evidence="2">Clone GOH B32 T37-40</strain>
    </source>
</reference>
<evidence type="ECO:0000313" key="2">
    <source>
        <dbReference type="EMBL" id="KAI5343747.1"/>
    </source>
</evidence>
<gene>
    <name evidence="2" type="ORF">L3X38_011623</name>
</gene>
<comment type="caution">
    <text evidence="2">The sequence shown here is derived from an EMBL/GenBank/DDBJ whole genome shotgun (WGS) entry which is preliminary data.</text>
</comment>
<feature type="region of interest" description="Disordered" evidence="1">
    <location>
        <begin position="46"/>
        <end position="114"/>
    </location>
</feature>
<protein>
    <submittedName>
        <fullName evidence="2">Uncharacterized protein</fullName>
    </submittedName>
</protein>
<dbReference type="Proteomes" id="UP001054821">
    <property type="component" value="Chromosome 2"/>
</dbReference>
<keyword evidence="3" id="KW-1185">Reference proteome</keyword>
<sequence length="114" mass="12947">MKWNYQVNWYSRVLSRHSVVKWWDKFGTNIIIQQVSAEFPPLQVPIHPVKDASPSGSNASLQGKSKKELKELAEQILAQVTQMNDEDSDDASPKSESSSRQQPSHLLFSQKPKP</sequence>
<evidence type="ECO:0000313" key="3">
    <source>
        <dbReference type="Proteomes" id="UP001054821"/>
    </source>
</evidence>
<evidence type="ECO:0000256" key="1">
    <source>
        <dbReference type="SAM" id="MobiDB-lite"/>
    </source>
</evidence>
<proteinExistence type="predicted"/>
<organism evidence="2 3">
    <name type="scientific">Prunus dulcis</name>
    <name type="common">Almond</name>
    <name type="synonym">Amygdalus dulcis</name>
    <dbReference type="NCBI Taxonomy" id="3755"/>
    <lineage>
        <taxon>Eukaryota</taxon>
        <taxon>Viridiplantae</taxon>
        <taxon>Streptophyta</taxon>
        <taxon>Embryophyta</taxon>
        <taxon>Tracheophyta</taxon>
        <taxon>Spermatophyta</taxon>
        <taxon>Magnoliopsida</taxon>
        <taxon>eudicotyledons</taxon>
        <taxon>Gunneridae</taxon>
        <taxon>Pentapetalae</taxon>
        <taxon>rosids</taxon>
        <taxon>fabids</taxon>
        <taxon>Rosales</taxon>
        <taxon>Rosaceae</taxon>
        <taxon>Amygdaloideae</taxon>
        <taxon>Amygdaleae</taxon>
        <taxon>Prunus</taxon>
    </lineage>
</organism>
<dbReference type="EMBL" id="JAJFAZ020000002">
    <property type="protein sequence ID" value="KAI5343747.1"/>
    <property type="molecule type" value="Genomic_DNA"/>
</dbReference>
<dbReference type="AlphaFoldDB" id="A0AAD4ZEH3"/>